<proteinExistence type="predicted"/>
<evidence type="ECO:0000313" key="4">
    <source>
        <dbReference type="EMBL" id="ALP69076.1"/>
    </source>
</evidence>
<name>A0A0S2UNL9_CAMJU</name>
<protein>
    <submittedName>
        <fullName evidence="4">Putative glycosyltransferase</fullName>
    </submittedName>
</protein>
<dbReference type="GO" id="GO:0009103">
    <property type="term" value="P:lipopolysaccharide biosynthetic process"/>
    <property type="evidence" value="ECO:0007669"/>
    <property type="project" value="TreeGrafter"/>
</dbReference>
<feature type="transmembrane region" description="Helical" evidence="2">
    <location>
        <begin position="407"/>
        <end position="426"/>
    </location>
</feature>
<dbReference type="EMBL" id="KT932997">
    <property type="protein sequence ID" value="ALP69076.1"/>
    <property type="molecule type" value="Genomic_DNA"/>
</dbReference>
<evidence type="ECO:0000256" key="2">
    <source>
        <dbReference type="SAM" id="Phobius"/>
    </source>
</evidence>
<dbReference type="SUPFAM" id="SSF53756">
    <property type="entry name" value="UDP-Glycosyltransferase/glycogen phosphorylase"/>
    <property type="match status" value="1"/>
</dbReference>
<dbReference type="InterPro" id="IPR001296">
    <property type="entry name" value="Glyco_trans_1"/>
</dbReference>
<gene>
    <name evidence="4" type="ORF">HS18.35</name>
</gene>
<dbReference type="Pfam" id="PF00534">
    <property type="entry name" value="Glycos_transf_1"/>
    <property type="match status" value="1"/>
</dbReference>
<dbReference type="Gene3D" id="3.40.50.2000">
    <property type="entry name" value="Glycogen Phosphorylase B"/>
    <property type="match status" value="1"/>
</dbReference>
<evidence type="ECO:0000259" key="3">
    <source>
        <dbReference type="Pfam" id="PF00534"/>
    </source>
</evidence>
<keyword evidence="2" id="KW-1133">Transmembrane helix</keyword>
<feature type="domain" description="Glycosyl transferase family 1" evidence="3">
    <location>
        <begin position="223"/>
        <end position="309"/>
    </location>
</feature>
<dbReference type="AlphaFoldDB" id="A0A0S2UNL9"/>
<dbReference type="GO" id="GO:0016757">
    <property type="term" value="F:glycosyltransferase activity"/>
    <property type="evidence" value="ECO:0007669"/>
    <property type="project" value="InterPro"/>
</dbReference>
<accession>A0A0S2UNL9</accession>
<reference evidence="4" key="1">
    <citation type="journal article" date="2015" name="PLoS ONE">
        <title>Updated Campylobacter jejuni Capsule PCR Multiplex Typing System and Its Application to Clinical Isolates from South and Southeast Asia.</title>
        <authorList>
            <person name="Poly F."/>
            <person name="Serichantalergs O."/>
            <person name="Kuroiwa J."/>
            <person name="Pootong P."/>
            <person name="Mason C."/>
            <person name="Guerry P."/>
            <person name="Parker C.T."/>
        </authorList>
    </citation>
    <scope>NUCLEOTIDE SEQUENCE</scope>
    <source>
        <strain evidence="4">RM3419</strain>
    </source>
</reference>
<organism evidence="4">
    <name type="scientific">Campylobacter jejuni subsp. jejuni</name>
    <dbReference type="NCBI Taxonomy" id="32022"/>
    <lineage>
        <taxon>Bacteria</taxon>
        <taxon>Pseudomonadati</taxon>
        <taxon>Campylobacterota</taxon>
        <taxon>Epsilonproteobacteria</taxon>
        <taxon>Campylobacterales</taxon>
        <taxon>Campylobacteraceae</taxon>
        <taxon>Campylobacter</taxon>
    </lineage>
</organism>
<dbReference type="PANTHER" id="PTHR46401">
    <property type="entry name" value="GLYCOSYLTRANSFERASE WBBK-RELATED"/>
    <property type="match status" value="1"/>
</dbReference>
<keyword evidence="2" id="KW-0812">Transmembrane</keyword>
<sequence length="443" mass="52389">MKVAIIGRNSSNGYSGGRYHSWILAEQMSTFSEVLYYTNNKPVFMNDFEIYQYHSRIQIKILDEDFSQLCKEKYTPNIVILIPHLSYNMLFFNNIIRFALKHKSKLILLNFESPNWFNKYSPAQRDYRLWDGWLLASKFSDCVLSASKESCNYATQFYPQEKYRLFEYCYPPINSQVADIVFSDSFVKKDKRIGISVRFYNAEHKGVFSIPDLLSEDLSGFTLVLLVGTGDIPNDIKYEIFKKAKLYNINIEIKKSLSDYEKFIEIKKAKIWLFPSLFEGFGYPPIEAQYLNTHCVAFELPVLKEMSPNLFYAKIGDFEDFKIKLREAIHANDQNYRVNIMKIASFEISTQKLKDLIEKIILLPEQKNNLAKQLVRFNIKDFILNKLGNMRRRRLENYYNLYKNNKIGIIVFITVCFSDIFLRKVISKKMREKIRDLYFILKR</sequence>
<keyword evidence="1 4" id="KW-0808">Transferase</keyword>
<dbReference type="PANTHER" id="PTHR46401:SF2">
    <property type="entry name" value="GLYCOSYLTRANSFERASE WBBK-RELATED"/>
    <property type="match status" value="1"/>
</dbReference>
<keyword evidence="2" id="KW-0472">Membrane</keyword>
<evidence type="ECO:0000256" key="1">
    <source>
        <dbReference type="ARBA" id="ARBA00022679"/>
    </source>
</evidence>
<dbReference type="RefSeq" id="WP_002880413.1">
    <property type="nucleotide sequence ID" value="NZ_PHYQ01000005.1"/>
</dbReference>